<organism evidence="10 11">
    <name type="scientific">Staphylococcus saccharolyticus</name>
    <dbReference type="NCBI Taxonomy" id="33028"/>
    <lineage>
        <taxon>Bacteria</taxon>
        <taxon>Bacillati</taxon>
        <taxon>Bacillota</taxon>
        <taxon>Bacilli</taxon>
        <taxon>Bacillales</taxon>
        <taxon>Staphylococcaceae</taxon>
        <taxon>Staphylococcus</taxon>
    </lineage>
</organism>
<dbReference type="GeneID" id="63934743"/>
<dbReference type="RefSeq" id="WP_115312861.1">
    <property type="nucleotide sequence ID" value="NZ_CP066042.1"/>
</dbReference>
<evidence type="ECO:0000256" key="3">
    <source>
        <dbReference type="ARBA" id="ARBA00022448"/>
    </source>
</evidence>
<dbReference type="InterPro" id="IPR050095">
    <property type="entry name" value="ECF_ABC_transporter_ATP-bd"/>
</dbReference>
<dbReference type="InterPro" id="IPR030947">
    <property type="entry name" value="EcfA_1"/>
</dbReference>
<dbReference type="EC" id="3.6.3.-" evidence="10"/>
<dbReference type="PROSITE" id="PS00211">
    <property type="entry name" value="ABC_TRANSPORTER_1"/>
    <property type="match status" value="1"/>
</dbReference>
<keyword evidence="11" id="KW-1185">Reference proteome</keyword>
<evidence type="ECO:0000256" key="4">
    <source>
        <dbReference type="ARBA" id="ARBA00022475"/>
    </source>
</evidence>
<dbReference type="GO" id="GO:0016887">
    <property type="term" value="F:ATP hydrolysis activity"/>
    <property type="evidence" value="ECO:0007669"/>
    <property type="project" value="InterPro"/>
</dbReference>
<keyword evidence="6 10" id="KW-0067">ATP-binding</keyword>
<dbReference type="InterPro" id="IPR003593">
    <property type="entry name" value="AAA+_ATPase"/>
</dbReference>
<dbReference type="AlphaFoldDB" id="A0A380H239"/>
<protein>
    <submittedName>
        <fullName evidence="10">Cobalt transporter ATP-binding subunit</fullName>
        <ecNumber evidence="10">3.6.3.-</ecNumber>
    </submittedName>
</protein>
<evidence type="ECO:0000256" key="5">
    <source>
        <dbReference type="ARBA" id="ARBA00022741"/>
    </source>
</evidence>
<comment type="subcellular location">
    <subcellularLocation>
        <location evidence="1">Cell membrane</location>
        <topology evidence="1">Peripheral membrane protein</topology>
    </subcellularLocation>
</comment>
<dbReference type="Proteomes" id="UP000255425">
    <property type="component" value="Unassembled WGS sequence"/>
</dbReference>
<evidence type="ECO:0000256" key="2">
    <source>
        <dbReference type="ARBA" id="ARBA00005417"/>
    </source>
</evidence>
<dbReference type="GO" id="GO:0005524">
    <property type="term" value="F:ATP binding"/>
    <property type="evidence" value="ECO:0007669"/>
    <property type="project" value="UniProtKB-KW"/>
</dbReference>
<sequence length="269" mass="29692">MKELSNIIEFQNVSFQYQSDAAFTLNQVSFTVPLGQWTSIVGHNGSGKSTIAKLIVGVEEASEGKILFKGNTVDSSNQHEVRKHIGIVFQNPDNQFVGSIVKFDVAFGLENHQVLHDEMINIVDTVLYEVDMLDKADYEPQSLSGGQKQRVAIAGVLALNPDMIILDEATTMLDPKGKIALLNLVKEVKDKNDVTIVSITHELDEVMDADNVIVMNKGSVFKQGRPQEIFKYADELTAIGLNLPFPLKINQLLGLDSSFVSYEGLLKLL</sequence>
<name>A0A380H239_9STAP</name>
<evidence type="ECO:0000256" key="6">
    <source>
        <dbReference type="ARBA" id="ARBA00022840"/>
    </source>
</evidence>
<dbReference type="PROSITE" id="PS50893">
    <property type="entry name" value="ABC_TRANSPORTER_2"/>
    <property type="match status" value="1"/>
</dbReference>
<dbReference type="SUPFAM" id="SSF52540">
    <property type="entry name" value="P-loop containing nucleoside triphosphate hydrolases"/>
    <property type="match status" value="1"/>
</dbReference>
<comment type="similarity">
    <text evidence="2">Belongs to the ABC transporter superfamily.</text>
</comment>
<evidence type="ECO:0000256" key="7">
    <source>
        <dbReference type="ARBA" id="ARBA00022967"/>
    </source>
</evidence>
<dbReference type="Pfam" id="PF00005">
    <property type="entry name" value="ABC_tran"/>
    <property type="match status" value="1"/>
</dbReference>
<dbReference type="EMBL" id="UHDZ01000001">
    <property type="protein sequence ID" value="SUM69530.1"/>
    <property type="molecule type" value="Genomic_DNA"/>
</dbReference>
<dbReference type="NCBIfam" id="TIGR04520">
    <property type="entry name" value="ECF_ATPase_1"/>
    <property type="match status" value="1"/>
</dbReference>
<keyword evidence="3" id="KW-0813">Transport</keyword>
<dbReference type="FunFam" id="3.40.50.300:FF:000224">
    <property type="entry name" value="Energy-coupling factor transporter ATP-binding protein EcfA"/>
    <property type="match status" value="1"/>
</dbReference>
<dbReference type="InterPro" id="IPR027417">
    <property type="entry name" value="P-loop_NTPase"/>
</dbReference>
<evidence type="ECO:0000313" key="11">
    <source>
        <dbReference type="Proteomes" id="UP000255425"/>
    </source>
</evidence>
<dbReference type="InterPro" id="IPR003439">
    <property type="entry name" value="ABC_transporter-like_ATP-bd"/>
</dbReference>
<dbReference type="InterPro" id="IPR017871">
    <property type="entry name" value="ABC_transporter-like_CS"/>
</dbReference>
<gene>
    <name evidence="10" type="primary">cbiO_1</name>
    <name evidence="10" type="ORF">NCTC11807_00865</name>
</gene>
<dbReference type="GO" id="GO:0015087">
    <property type="term" value="F:cobalt ion transmembrane transporter activity"/>
    <property type="evidence" value="ECO:0007669"/>
    <property type="project" value="UniProtKB-ARBA"/>
</dbReference>
<keyword evidence="7" id="KW-1278">Translocase</keyword>
<dbReference type="Gene3D" id="3.40.50.300">
    <property type="entry name" value="P-loop containing nucleotide triphosphate hydrolases"/>
    <property type="match status" value="1"/>
</dbReference>
<keyword evidence="4" id="KW-1003">Cell membrane</keyword>
<dbReference type="InterPro" id="IPR015856">
    <property type="entry name" value="ABC_transpr_CbiO/EcfA_su"/>
</dbReference>
<dbReference type="GO" id="GO:0043190">
    <property type="term" value="C:ATP-binding cassette (ABC) transporter complex"/>
    <property type="evidence" value="ECO:0007669"/>
    <property type="project" value="TreeGrafter"/>
</dbReference>
<dbReference type="CDD" id="cd03225">
    <property type="entry name" value="ABC_cobalt_CbiO_domain1"/>
    <property type="match status" value="1"/>
</dbReference>
<evidence type="ECO:0000313" key="10">
    <source>
        <dbReference type="EMBL" id="SUM69530.1"/>
    </source>
</evidence>
<keyword evidence="8" id="KW-0472">Membrane</keyword>
<keyword evidence="10" id="KW-0378">Hydrolase</keyword>
<evidence type="ECO:0000259" key="9">
    <source>
        <dbReference type="PROSITE" id="PS50893"/>
    </source>
</evidence>
<reference evidence="10 11" key="1">
    <citation type="submission" date="2018-06" db="EMBL/GenBank/DDBJ databases">
        <authorList>
            <consortium name="Pathogen Informatics"/>
            <person name="Doyle S."/>
        </authorList>
    </citation>
    <scope>NUCLEOTIDE SEQUENCE [LARGE SCALE GENOMIC DNA]</scope>
    <source>
        <strain evidence="10 11">NCTC11807</strain>
    </source>
</reference>
<dbReference type="GO" id="GO:0042626">
    <property type="term" value="F:ATPase-coupled transmembrane transporter activity"/>
    <property type="evidence" value="ECO:0007669"/>
    <property type="project" value="TreeGrafter"/>
</dbReference>
<accession>A0A380H239</accession>
<dbReference type="PANTHER" id="PTHR43553">
    <property type="entry name" value="HEAVY METAL TRANSPORTER"/>
    <property type="match status" value="1"/>
</dbReference>
<dbReference type="PANTHER" id="PTHR43553:SF24">
    <property type="entry name" value="ENERGY-COUPLING FACTOR TRANSPORTER ATP-BINDING PROTEIN ECFA1"/>
    <property type="match status" value="1"/>
</dbReference>
<dbReference type="SMART" id="SM00382">
    <property type="entry name" value="AAA"/>
    <property type="match status" value="1"/>
</dbReference>
<keyword evidence="5" id="KW-0547">Nucleotide-binding</keyword>
<proteinExistence type="inferred from homology"/>
<evidence type="ECO:0000256" key="1">
    <source>
        <dbReference type="ARBA" id="ARBA00004202"/>
    </source>
</evidence>
<evidence type="ECO:0000256" key="8">
    <source>
        <dbReference type="ARBA" id="ARBA00023136"/>
    </source>
</evidence>
<dbReference type="NCBIfam" id="NF010167">
    <property type="entry name" value="PRK13648.1"/>
    <property type="match status" value="1"/>
</dbReference>
<feature type="domain" description="ABC transporter" evidence="9">
    <location>
        <begin position="8"/>
        <end position="242"/>
    </location>
</feature>